<dbReference type="GO" id="GO:0110031">
    <property type="term" value="P:negative regulation of G2/MI transition of meiotic cell cycle"/>
    <property type="evidence" value="ECO:0007669"/>
    <property type="project" value="TreeGrafter"/>
</dbReference>
<evidence type="ECO:0000256" key="5">
    <source>
        <dbReference type="ARBA" id="ARBA00037982"/>
    </source>
</evidence>
<dbReference type="SMART" id="SM00220">
    <property type="entry name" value="S_TKc"/>
    <property type="match status" value="1"/>
</dbReference>
<evidence type="ECO:0000256" key="7">
    <source>
        <dbReference type="SAM" id="MobiDB-lite"/>
    </source>
</evidence>
<evidence type="ECO:0000313" key="10">
    <source>
        <dbReference type="Proteomes" id="UP000683000"/>
    </source>
</evidence>
<evidence type="ECO:0000256" key="6">
    <source>
        <dbReference type="PROSITE-ProRule" id="PRU10141"/>
    </source>
</evidence>
<comment type="caution">
    <text evidence="9">The sequence shown here is derived from an EMBL/GenBank/DDBJ whole genome shotgun (WGS) entry which is preliminary data.</text>
</comment>
<dbReference type="Proteomes" id="UP000683000">
    <property type="component" value="Unassembled WGS sequence"/>
</dbReference>
<dbReference type="InterPro" id="IPR000719">
    <property type="entry name" value="Prot_kinase_dom"/>
</dbReference>
<feature type="region of interest" description="Disordered" evidence="7">
    <location>
        <begin position="347"/>
        <end position="433"/>
    </location>
</feature>
<feature type="region of interest" description="Disordered" evidence="7">
    <location>
        <begin position="154"/>
        <end position="191"/>
    </location>
</feature>
<feature type="compositionally biased region" description="Low complexity" evidence="7">
    <location>
        <begin position="758"/>
        <end position="770"/>
    </location>
</feature>
<dbReference type="Gene3D" id="1.10.510.10">
    <property type="entry name" value="Transferase(Phosphotransferase) domain 1"/>
    <property type="match status" value="1"/>
</dbReference>
<dbReference type="EMBL" id="JAGFBS010000007">
    <property type="protein sequence ID" value="KAG6378285.1"/>
    <property type="molecule type" value="Genomic_DNA"/>
</dbReference>
<dbReference type="GO" id="GO:0005737">
    <property type="term" value="C:cytoplasm"/>
    <property type="evidence" value="ECO:0007669"/>
    <property type="project" value="TreeGrafter"/>
</dbReference>
<keyword evidence="2 6" id="KW-0547">Nucleotide-binding</keyword>
<organism evidence="9 10">
    <name type="scientific">Boletus reticuloceps</name>
    <dbReference type="NCBI Taxonomy" id="495285"/>
    <lineage>
        <taxon>Eukaryota</taxon>
        <taxon>Fungi</taxon>
        <taxon>Dikarya</taxon>
        <taxon>Basidiomycota</taxon>
        <taxon>Agaricomycotina</taxon>
        <taxon>Agaricomycetes</taxon>
        <taxon>Agaricomycetidae</taxon>
        <taxon>Boletales</taxon>
        <taxon>Boletineae</taxon>
        <taxon>Boletaceae</taxon>
        <taxon>Boletoideae</taxon>
        <taxon>Boletus</taxon>
    </lineage>
</organism>
<feature type="region of interest" description="Disordered" evidence="7">
    <location>
        <begin position="524"/>
        <end position="580"/>
    </location>
</feature>
<feature type="compositionally biased region" description="Polar residues" evidence="7">
    <location>
        <begin position="348"/>
        <end position="364"/>
    </location>
</feature>
<protein>
    <recommendedName>
        <fullName evidence="8">Protein kinase domain-containing protein</fullName>
    </recommendedName>
</protein>
<dbReference type="AlphaFoldDB" id="A0A8I2YUB7"/>
<evidence type="ECO:0000256" key="4">
    <source>
        <dbReference type="ARBA" id="ARBA00022840"/>
    </source>
</evidence>
<dbReference type="PROSITE" id="PS00108">
    <property type="entry name" value="PROTEIN_KINASE_ST"/>
    <property type="match status" value="1"/>
</dbReference>
<feature type="domain" description="Protein kinase" evidence="8">
    <location>
        <begin position="881"/>
        <end position="1151"/>
    </location>
</feature>
<dbReference type="PANTHER" id="PTHR11042:SF190">
    <property type="entry name" value="MITOSIS INHIBITOR PROTEIN KINASE MIK1"/>
    <property type="match status" value="1"/>
</dbReference>
<feature type="compositionally biased region" description="Polar residues" evidence="7">
    <location>
        <begin position="562"/>
        <end position="580"/>
    </location>
</feature>
<dbReference type="Gene3D" id="3.30.200.20">
    <property type="entry name" value="Phosphorylase Kinase, domain 1"/>
    <property type="match status" value="1"/>
</dbReference>
<reference evidence="9" key="1">
    <citation type="submission" date="2021-03" db="EMBL/GenBank/DDBJ databases">
        <title>Evolutionary innovations through gain and loss of genes in the ectomycorrhizal Boletales.</title>
        <authorList>
            <person name="Wu G."/>
            <person name="Miyauchi S."/>
            <person name="Morin E."/>
            <person name="Yang Z.-L."/>
            <person name="Xu J."/>
            <person name="Martin F.M."/>
        </authorList>
    </citation>
    <scope>NUCLEOTIDE SEQUENCE</scope>
    <source>
        <strain evidence="9">BR01</strain>
    </source>
</reference>
<dbReference type="PANTHER" id="PTHR11042">
    <property type="entry name" value="EUKARYOTIC TRANSLATION INITIATION FACTOR 2-ALPHA KINASE EIF2-ALPHA KINASE -RELATED"/>
    <property type="match status" value="1"/>
</dbReference>
<evidence type="ECO:0000313" key="9">
    <source>
        <dbReference type="EMBL" id="KAG6378285.1"/>
    </source>
</evidence>
<evidence type="ECO:0000256" key="3">
    <source>
        <dbReference type="ARBA" id="ARBA00022777"/>
    </source>
</evidence>
<comment type="similarity">
    <text evidence="5">Belongs to the protein kinase superfamily. Ser/Thr protein kinase family. GCN2 subfamily.</text>
</comment>
<dbReference type="Pfam" id="PF00069">
    <property type="entry name" value="Pkinase"/>
    <property type="match status" value="1"/>
</dbReference>
<feature type="compositionally biased region" description="Polar residues" evidence="7">
    <location>
        <begin position="154"/>
        <end position="167"/>
    </location>
</feature>
<dbReference type="InterPro" id="IPR017441">
    <property type="entry name" value="Protein_kinase_ATP_BS"/>
</dbReference>
<feature type="region of interest" description="Disordered" evidence="7">
    <location>
        <begin position="758"/>
        <end position="777"/>
    </location>
</feature>
<accession>A0A8I2YUB7</accession>
<dbReference type="SUPFAM" id="SSF56112">
    <property type="entry name" value="Protein kinase-like (PK-like)"/>
    <property type="match status" value="1"/>
</dbReference>
<evidence type="ECO:0000259" key="8">
    <source>
        <dbReference type="PROSITE" id="PS50011"/>
    </source>
</evidence>
<dbReference type="InterPro" id="IPR050339">
    <property type="entry name" value="CC_SR_Kinase"/>
</dbReference>
<feature type="region of interest" description="Disordered" evidence="7">
    <location>
        <begin position="37"/>
        <end position="74"/>
    </location>
</feature>
<keyword evidence="3" id="KW-0418">Kinase</keyword>
<keyword evidence="4 6" id="KW-0067">ATP-binding</keyword>
<dbReference type="GO" id="GO:0004713">
    <property type="term" value="F:protein tyrosine kinase activity"/>
    <property type="evidence" value="ECO:0007669"/>
    <property type="project" value="TreeGrafter"/>
</dbReference>
<dbReference type="OrthoDB" id="5337378at2759"/>
<keyword evidence="1" id="KW-0808">Transferase</keyword>
<gene>
    <name evidence="9" type="ORF">JVT61DRAFT_14000</name>
</gene>
<feature type="compositionally biased region" description="Low complexity" evidence="7">
    <location>
        <begin position="43"/>
        <end position="55"/>
    </location>
</feature>
<feature type="region of interest" description="Disordered" evidence="7">
    <location>
        <begin position="686"/>
        <end position="744"/>
    </location>
</feature>
<feature type="binding site" evidence="6">
    <location>
        <position position="912"/>
    </location>
    <ligand>
        <name>ATP</name>
        <dbReference type="ChEBI" id="CHEBI:30616"/>
    </ligand>
</feature>
<feature type="compositionally biased region" description="Basic and acidic residues" evidence="7">
    <location>
        <begin position="537"/>
        <end position="550"/>
    </location>
</feature>
<feature type="compositionally biased region" description="Polar residues" evidence="7">
    <location>
        <begin position="180"/>
        <end position="191"/>
    </location>
</feature>
<dbReference type="PROSITE" id="PS00107">
    <property type="entry name" value="PROTEIN_KINASE_ATP"/>
    <property type="match status" value="1"/>
</dbReference>
<evidence type="ECO:0000256" key="1">
    <source>
        <dbReference type="ARBA" id="ARBA00022679"/>
    </source>
</evidence>
<keyword evidence="10" id="KW-1185">Reference proteome</keyword>
<dbReference type="GO" id="GO:0005524">
    <property type="term" value="F:ATP binding"/>
    <property type="evidence" value="ECO:0007669"/>
    <property type="project" value="UniProtKB-UniRule"/>
</dbReference>
<feature type="compositionally biased region" description="Polar residues" evidence="7">
    <location>
        <begin position="524"/>
        <end position="533"/>
    </location>
</feature>
<sequence>MPAAILSTPPQYISVSGTTCGRNMTPISPSCRAAHYSTPPRFSADPSSAPSYDSPMLTPSPLRQRAFSPPVHDPEQDDIFLQSPFKSPPPVHRLYPQRVHKQPVPIDDDEGSIFLSPSSAATSPFFPAPTSQPLRTPVKEELRSMTRSVLRSKQLNAQSQVASTSAVPGTGVGTKRKSSARSGGFSTPLRQTASTPLSISAAMADPASGVAFHRLAPLPAPRFGIHTPQSKAETEAHLKGQAETMKRLRIRDMENSDEDWGVIEDDDSACEVEERNSMPTKKPLFNKLPLLSRRSKNQLRSPRKPFTIKAVPQKGSALDEVTEAISPGGHILKRRARSRPVSLELLESVNQTSSPSASSHLDTSSPKHRPLSKSPPVAFPSVTRNQTSVIRSVPPPSASDSPMPRRRLTGGGRPPPFLQTNAPHDSSRGPMARLASTSSASLFFGPSILQSMTKTRSHTASNTAASSLRRIWCRSYCYVPWRSSLNIPSPNSSPVSVPHGSHDDEDDMFFEPCGPLETSFVFSVTEGTPSPRSKGQKGKDMLPLKYKPRDSGVALSDDEGDASNSLSAMPQASTSSSLNSDIGDDLITPGAMPGLDSGWPPAFIISGSDDDNRIDGVDVDAFILRTLAAGGKPSTEESKKPPGTPVKKLKSAYLGGNRPWQSAVAAKVGFNFGGLDLGVAPGGKMKNGPRKSLPAAFPPLGFKKGADLQGSDEDEDEMNSPSTRKEASKYEGLGLGRPPVSCGPVGPVERTRWLMRRSSSGAFSSGSEASLATPTRRSKGNLHLAPLRSKALTHTHYDDLDWPILPRVPTHISPTAAAQLHVHSEKPGSRSSSNSSVITLNSPTLVRRQAPGLTSQRLPVSPLQHIAPTVNDKLGRFDKEFIEIDQIGSGEFGKVLKVRSKNGLSNSVSAVKRSKPFEGPRHRLRLREEVDVLQHLSRAVAAEGGHHPNVLAYIDSWEEDETLFIQTELCELGNLARFLWEYGKVFPRLDEARVWKIFADLSNGLRFIHESGVIHLDLKPANIFVTQEGRFKIGDFGMASLWPRVSGGSPLGVPLGGFEREGDKVYLAPEVLQGTYGRAADVFSLGMTMLETATNIVVPDQGDGWHRLRQEDFGQVDLERSPELFDLIKSMMRTDPSERVVIQMVHSHHVIRRARSAMERMYSEAKATGSSLFGASPLASVSGTFLEEILGRRSTVPHYDDVAMDLSP</sequence>
<dbReference type="PROSITE" id="PS50011">
    <property type="entry name" value="PROTEIN_KINASE_DOM"/>
    <property type="match status" value="1"/>
</dbReference>
<name>A0A8I2YUB7_9AGAM</name>
<dbReference type="InterPro" id="IPR008271">
    <property type="entry name" value="Ser/Thr_kinase_AS"/>
</dbReference>
<dbReference type="InterPro" id="IPR011009">
    <property type="entry name" value="Kinase-like_dom_sf"/>
</dbReference>
<proteinExistence type="inferred from homology"/>
<dbReference type="GO" id="GO:0005634">
    <property type="term" value="C:nucleus"/>
    <property type="evidence" value="ECO:0007669"/>
    <property type="project" value="TreeGrafter"/>
</dbReference>
<evidence type="ECO:0000256" key="2">
    <source>
        <dbReference type="ARBA" id="ARBA00022741"/>
    </source>
</evidence>